<comment type="catalytic activity">
    <reaction evidence="6">
        <text>L-tryptophan + O2 = indole-3-acetamide + CO2 + H2O</text>
        <dbReference type="Rhea" id="RHEA:16165"/>
        <dbReference type="ChEBI" id="CHEBI:15377"/>
        <dbReference type="ChEBI" id="CHEBI:15379"/>
        <dbReference type="ChEBI" id="CHEBI:16031"/>
        <dbReference type="ChEBI" id="CHEBI:16526"/>
        <dbReference type="ChEBI" id="CHEBI:57912"/>
        <dbReference type="EC" id="1.13.12.3"/>
    </reaction>
</comment>
<dbReference type="Proteomes" id="UP001156856">
    <property type="component" value="Unassembled WGS sequence"/>
</dbReference>
<dbReference type="InterPro" id="IPR002937">
    <property type="entry name" value="Amino_oxidase"/>
</dbReference>
<dbReference type="PANTHER" id="PTHR10742:SF410">
    <property type="entry name" value="LYSINE-SPECIFIC HISTONE DEMETHYLASE 2"/>
    <property type="match status" value="1"/>
</dbReference>
<reference evidence="9" key="1">
    <citation type="journal article" date="2019" name="Int. J. Syst. Evol. Microbiol.">
        <title>The Global Catalogue of Microorganisms (GCM) 10K type strain sequencing project: providing services to taxonomists for standard genome sequencing and annotation.</title>
        <authorList>
            <consortium name="The Broad Institute Genomics Platform"/>
            <consortium name="The Broad Institute Genome Sequencing Center for Infectious Disease"/>
            <person name="Wu L."/>
            <person name="Ma J."/>
        </authorList>
    </citation>
    <scope>NUCLEOTIDE SEQUENCE [LARGE SCALE GENOMIC DNA]</scope>
    <source>
        <strain evidence="9">NBRC 107715</strain>
    </source>
</reference>
<comment type="caution">
    <text evidence="8">The sequence shown here is derived from an EMBL/GenBank/DDBJ whole genome shotgun (WGS) entry which is preliminary data.</text>
</comment>
<evidence type="ECO:0000256" key="3">
    <source>
        <dbReference type="ARBA" id="ARBA00012535"/>
    </source>
</evidence>
<comment type="similarity">
    <text evidence="2">Belongs to the tryptophan 2-monooxygenase family.</text>
</comment>
<dbReference type="Pfam" id="PF01593">
    <property type="entry name" value="Amino_oxidase"/>
    <property type="match status" value="1"/>
</dbReference>
<evidence type="ECO:0000256" key="5">
    <source>
        <dbReference type="ARBA" id="ARBA00023070"/>
    </source>
</evidence>
<organism evidence="8 9">
    <name type="scientific">Methylobacterium oxalidis</name>
    <dbReference type="NCBI Taxonomy" id="944322"/>
    <lineage>
        <taxon>Bacteria</taxon>
        <taxon>Pseudomonadati</taxon>
        <taxon>Pseudomonadota</taxon>
        <taxon>Alphaproteobacteria</taxon>
        <taxon>Hyphomicrobiales</taxon>
        <taxon>Methylobacteriaceae</taxon>
        <taxon>Methylobacterium</taxon>
    </lineage>
</organism>
<dbReference type="EC" id="1.13.12.3" evidence="3"/>
<dbReference type="InterPro" id="IPR050281">
    <property type="entry name" value="Flavin_monoamine_oxidase"/>
</dbReference>
<evidence type="ECO:0000256" key="4">
    <source>
        <dbReference type="ARBA" id="ARBA00017871"/>
    </source>
</evidence>
<gene>
    <name evidence="8" type="ORF">GCM10007888_59790</name>
</gene>
<evidence type="ECO:0000313" key="8">
    <source>
        <dbReference type="EMBL" id="GLS67595.1"/>
    </source>
</evidence>
<dbReference type="EMBL" id="BSPK01000114">
    <property type="protein sequence ID" value="GLS67595.1"/>
    <property type="molecule type" value="Genomic_DNA"/>
</dbReference>
<accession>A0ABQ6DU46</accession>
<protein>
    <recommendedName>
        <fullName evidence="4">Tryptophan 2-monooxygenase</fullName>
        <ecNumber evidence="3">1.13.12.3</ecNumber>
    </recommendedName>
</protein>
<keyword evidence="5" id="KW-0073">Auxin biosynthesis</keyword>
<dbReference type="Gene3D" id="3.50.50.60">
    <property type="entry name" value="FAD/NAD(P)-binding domain"/>
    <property type="match status" value="1"/>
</dbReference>
<evidence type="ECO:0000256" key="6">
    <source>
        <dbReference type="ARBA" id="ARBA00047321"/>
    </source>
</evidence>
<evidence type="ECO:0000256" key="1">
    <source>
        <dbReference type="ARBA" id="ARBA00004814"/>
    </source>
</evidence>
<dbReference type="SUPFAM" id="SSF51905">
    <property type="entry name" value="FAD/NAD(P)-binding domain"/>
    <property type="match status" value="1"/>
</dbReference>
<evidence type="ECO:0000256" key="2">
    <source>
        <dbReference type="ARBA" id="ARBA00005833"/>
    </source>
</evidence>
<feature type="domain" description="Amine oxidase" evidence="7">
    <location>
        <begin position="2"/>
        <end position="376"/>
    </location>
</feature>
<keyword evidence="9" id="KW-1185">Reference proteome</keyword>
<name>A0ABQ6DU46_9HYPH</name>
<evidence type="ECO:0000259" key="7">
    <source>
        <dbReference type="Pfam" id="PF01593"/>
    </source>
</evidence>
<evidence type="ECO:0000313" key="9">
    <source>
        <dbReference type="Proteomes" id="UP001156856"/>
    </source>
</evidence>
<proteinExistence type="inferred from homology"/>
<dbReference type="SUPFAM" id="SSF54373">
    <property type="entry name" value="FAD-linked reductases, C-terminal domain"/>
    <property type="match status" value="1"/>
</dbReference>
<comment type="pathway">
    <text evidence="1">Plant hormone metabolism; auxin biosynthesis.</text>
</comment>
<dbReference type="PANTHER" id="PTHR10742">
    <property type="entry name" value="FLAVIN MONOAMINE OXIDASE"/>
    <property type="match status" value="1"/>
</dbReference>
<sequence length="382" mass="40694">MLEAAARPGGRALTIQNAEIGAPLDLGCGWLHGAEDNPWLGVAERLGFSIDRTPAPWDVQHRNLGFSPEEQKDYERTAAAFYKRMAEAQQEPVDRSLASLLLPGDPWNGLLNAVSTYVSGAELDEASIHDTAHYKVHGSDWRVVEGHGRTVTQFGAGLPIALNAPVSKIDHGWAGQVWLETARGTLRARAAIVTVPTNVLAAEAVRFDPPLPDKVAAAQGLPLGLANKVFLRLDTPEEFPKDAHLIGNPRASRTGAYHLRPFGRPVIEGYFGGTLARALEKEGDAAAEAFALDELVALLGEGFRKRARLLVCTTWGNMPTIGGSYAVARPGSAGQRAVLAAPVNDRLFFAGEATSPDAFTTARGAHASGLTAAEQALALLRP</sequence>
<dbReference type="InterPro" id="IPR036188">
    <property type="entry name" value="FAD/NAD-bd_sf"/>
</dbReference>